<dbReference type="AlphaFoldDB" id="A0A2L2TYS2"/>
<dbReference type="KEGG" id="fvn:FVRRES_02697"/>
<name>A0A2L2TYS2_9HYPO</name>
<accession>A0A2L2TYS2</accession>
<evidence type="ECO:0000256" key="1">
    <source>
        <dbReference type="SAM" id="MobiDB-lite"/>
    </source>
</evidence>
<sequence length="305" mass="32518">MPTATEFFGFSAHNLGPLTTTYTAPSSCSTGTDRLAFVNASDPVRAHGIPTCDVKPYGDCLPSGSSWESVEGQTTEFVQGLYAYYSPGLVCPSGWRTVGSLAHDDDDDKKAIASGALATPKWDEQPGLRVLHATEFWLGVLEPSETLAYCCPSDYQADAFGLCISTLGPIESYTYSEMCLTIGNDFVPIKTWDGTTLSDYELLSMASGTEEPWTTLDDRLLTVTEVLEYLAIATYVPAVPLVYKKSDLGKDDDNNDSSDDDDEDGNNDDDGNDDDNAASAATSLQGAVSVLAMTLGLLAGAGMLL</sequence>
<dbReference type="GeneID" id="37254338"/>
<feature type="compositionally biased region" description="Acidic residues" evidence="1">
    <location>
        <begin position="253"/>
        <end position="276"/>
    </location>
</feature>
<feature type="region of interest" description="Disordered" evidence="1">
    <location>
        <begin position="247"/>
        <end position="278"/>
    </location>
</feature>
<protein>
    <submittedName>
        <fullName evidence="2">Uncharacterized protein</fullName>
    </submittedName>
</protein>
<organism evidence="2 3">
    <name type="scientific">Fusarium venenatum</name>
    <dbReference type="NCBI Taxonomy" id="56646"/>
    <lineage>
        <taxon>Eukaryota</taxon>
        <taxon>Fungi</taxon>
        <taxon>Dikarya</taxon>
        <taxon>Ascomycota</taxon>
        <taxon>Pezizomycotina</taxon>
        <taxon>Sordariomycetes</taxon>
        <taxon>Hypocreomycetidae</taxon>
        <taxon>Hypocreales</taxon>
        <taxon>Nectriaceae</taxon>
        <taxon>Fusarium</taxon>
    </lineage>
</organism>
<keyword evidence="3" id="KW-1185">Reference proteome</keyword>
<reference evidence="3" key="1">
    <citation type="submission" date="2014-10" db="EMBL/GenBank/DDBJ databases">
        <authorList>
            <person name="King R."/>
        </authorList>
    </citation>
    <scope>NUCLEOTIDE SEQUENCE [LARGE SCALE GENOMIC DNA]</scope>
    <source>
        <strain evidence="3">A3/5</strain>
    </source>
</reference>
<dbReference type="RefSeq" id="XP_025589902.1">
    <property type="nucleotide sequence ID" value="XM_025730814.2"/>
</dbReference>
<evidence type="ECO:0000313" key="3">
    <source>
        <dbReference type="Proteomes" id="UP000245910"/>
    </source>
</evidence>
<dbReference type="Proteomes" id="UP000245910">
    <property type="component" value="Chromosome I"/>
</dbReference>
<evidence type="ECO:0000313" key="2">
    <source>
        <dbReference type="EMBL" id="CEI66185.1"/>
    </source>
</evidence>
<dbReference type="OrthoDB" id="5429716at2759"/>
<proteinExistence type="predicted"/>
<dbReference type="EMBL" id="LN649229">
    <property type="protein sequence ID" value="CEI66185.1"/>
    <property type="molecule type" value="Genomic_DNA"/>
</dbReference>